<dbReference type="Pfam" id="PF12796">
    <property type="entry name" value="Ank_2"/>
    <property type="match status" value="2"/>
</dbReference>
<dbReference type="InterPro" id="IPR036770">
    <property type="entry name" value="Ankyrin_rpt-contain_sf"/>
</dbReference>
<dbReference type="AlphaFoldDB" id="A0A2J6QJG5"/>
<dbReference type="STRING" id="1745343.A0A2J6QJG5"/>
<dbReference type="SMART" id="SM00248">
    <property type="entry name" value="ANK"/>
    <property type="match status" value="11"/>
</dbReference>
<dbReference type="InterPro" id="IPR025676">
    <property type="entry name" value="Clr5_dom"/>
</dbReference>
<evidence type="ECO:0000259" key="4">
    <source>
        <dbReference type="Pfam" id="PF14420"/>
    </source>
</evidence>
<dbReference type="Gene3D" id="1.25.40.20">
    <property type="entry name" value="Ankyrin repeat-containing domain"/>
    <property type="match status" value="3"/>
</dbReference>
<sequence length="1096" mass="120454">MSTQRAAAVDWEPYKADITEFYVEQDNTAADTIAYLWNKYELHVTLRQFKKRFRRCKNITAEEWAGSIIPTIKKRVREGKESDVFIDGKQVQPKRVKTAMNRYSSRVDPELETVDESPVAFDRIRIATPRPAQWNSVPSSIPATQELHYKNIEEMTGTEQSVHQPGSTRVTGSSFVGSPFLFTDTNNLWPEYEHTMPDHDFSIDLDEYFDMQYAGDSVALSPLPITGGSPSVSCPQGFVAEGYHITEVEFPYGLSPRGLEDLGEGDLTMRLNLVANLPWFRLIDLMSGSDHLLYVRPTTSSDIPSRVGMSSTAQRPENGVLTDAASNDQEGGPLNLSSTSPGGLLIKHNFPARVHELLPERGDLSRQIGAWLDSELGLPLQQMIYIAAYLSSNNLLSNEQTENFLVSIIEFSYLDALKSFLRLETLTAQAFGSRLVEAALRLKNINLLKQFHSAGATFNHAAELVMQLDNAEFLNLVLPTLDPSLLKGASGGRLLRHIARTSHVKVAERLIQAGAEINVCEDTTPLWEAVNGMSFAMVELLARAGADVNRCNSSNTPLGRWPLATAVLYRNISIKYLIDHGAKAAGVDVNGIPLLAYAATEMPIIHNILLGSEPHLEAQLGVQEIISAAEAGPRRLAYIISRHRQRVENLEFQLETALVCALKTDATKAVASLLEYGVDPNGPLLCGNRPDARRGKSPMSEVMDSLLGFNSDISKTYKYARLLLKYKANVNTENWLMSILGYNYDARLLRLFVEAGFDLDTYGPEGLEFALQSETPDAIPLLLELGAPLNEFGERATVLQVAAYMGNIELVKLLVDRGAVLDQPAYSLRGFTAMQGAAMSGNMAIVKFVRGLGARLNAKPAAIEGVTTLEAAARPWNDYYEEDEPNDFFVEKLYDGNIEEVVTYLLDEGAIVNREDGAPSSLLHDLIERKETVLLQRVIQAGAQLEHKWSTWSSNYSLRSPLQLAAEMNQLDAAASSSKDANLTMIELLLSRGAEVNAQAAGDGGVTALQAAAIRGHINIALLLIERKADVNAPPALKDGRTAIDGAAEHGRLDMVQMLLNAGAIGDPFGRDGFKNAINLARANRHMVVADLLEDY</sequence>
<feature type="repeat" description="ANK" evidence="3">
    <location>
        <begin position="1004"/>
        <end position="1036"/>
    </location>
</feature>
<dbReference type="EMBL" id="KZ613468">
    <property type="protein sequence ID" value="PMD26412.1"/>
    <property type="molecule type" value="Genomic_DNA"/>
</dbReference>
<feature type="repeat" description="ANK" evidence="3">
    <location>
        <begin position="1039"/>
        <end position="1064"/>
    </location>
</feature>
<keyword evidence="2 3" id="KW-0040">ANK repeat</keyword>
<dbReference type="OrthoDB" id="539213at2759"/>
<dbReference type="GO" id="GO:0005840">
    <property type="term" value="C:ribosome"/>
    <property type="evidence" value="ECO:0007669"/>
    <property type="project" value="InterPro"/>
</dbReference>
<dbReference type="GO" id="GO:0019843">
    <property type="term" value="F:rRNA binding"/>
    <property type="evidence" value="ECO:0007669"/>
    <property type="project" value="InterPro"/>
</dbReference>
<dbReference type="PROSITE" id="PS01048">
    <property type="entry name" value="RIBOSOMAL_S6"/>
    <property type="match status" value="1"/>
</dbReference>
<gene>
    <name evidence="5" type="ORF">NA56DRAFT_676766</name>
</gene>
<evidence type="ECO:0000313" key="6">
    <source>
        <dbReference type="Proteomes" id="UP000235672"/>
    </source>
</evidence>
<feature type="repeat" description="ANK" evidence="3">
    <location>
        <begin position="794"/>
        <end position="826"/>
    </location>
</feature>
<dbReference type="Proteomes" id="UP000235672">
    <property type="component" value="Unassembled WGS sequence"/>
</dbReference>
<dbReference type="InterPro" id="IPR002110">
    <property type="entry name" value="Ankyrin_rpt"/>
</dbReference>
<organism evidence="5 6">
    <name type="scientific">Hyaloscypha hepaticicola</name>
    <dbReference type="NCBI Taxonomy" id="2082293"/>
    <lineage>
        <taxon>Eukaryota</taxon>
        <taxon>Fungi</taxon>
        <taxon>Dikarya</taxon>
        <taxon>Ascomycota</taxon>
        <taxon>Pezizomycotina</taxon>
        <taxon>Leotiomycetes</taxon>
        <taxon>Helotiales</taxon>
        <taxon>Hyaloscyphaceae</taxon>
        <taxon>Hyaloscypha</taxon>
    </lineage>
</organism>
<dbReference type="PROSITE" id="PS50297">
    <property type="entry name" value="ANK_REP_REGION"/>
    <property type="match status" value="3"/>
</dbReference>
<reference evidence="5 6" key="1">
    <citation type="submission" date="2016-05" db="EMBL/GenBank/DDBJ databases">
        <title>A degradative enzymes factory behind the ericoid mycorrhizal symbiosis.</title>
        <authorList>
            <consortium name="DOE Joint Genome Institute"/>
            <person name="Martino E."/>
            <person name="Morin E."/>
            <person name="Grelet G."/>
            <person name="Kuo A."/>
            <person name="Kohler A."/>
            <person name="Daghino S."/>
            <person name="Barry K."/>
            <person name="Choi C."/>
            <person name="Cichocki N."/>
            <person name="Clum A."/>
            <person name="Copeland A."/>
            <person name="Hainaut M."/>
            <person name="Haridas S."/>
            <person name="Labutti K."/>
            <person name="Lindquist E."/>
            <person name="Lipzen A."/>
            <person name="Khouja H.-R."/>
            <person name="Murat C."/>
            <person name="Ohm R."/>
            <person name="Olson A."/>
            <person name="Spatafora J."/>
            <person name="Veneault-Fourrey C."/>
            <person name="Henrissat B."/>
            <person name="Grigoriev I."/>
            <person name="Martin F."/>
            <person name="Perotto S."/>
        </authorList>
    </citation>
    <scope>NUCLEOTIDE SEQUENCE [LARGE SCALE GENOMIC DNA]</scope>
    <source>
        <strain evidence="5 6">UAMH 7357</strain>
    </source>
</reference>
<keyword evidence="1" id="KW-0677">Repeat</keyword>
<dbReference type="Pfam" id="PF00023">
    <property type="entry name" value="Ank"/>
    <property type="match status" value="1"/>
</dbReference>
<proteinExistence type="predicted"/>
<feature type="repeat" description="ANK" evidence="3">
    <location>
        <begin position="521"/>
        <end position="553"/>
    </location>
</feature>
<name>A0A2J6QJG5_9HELO</name>
<dbReference type="PANTHER" id="PTHR24123">
    <property type="entry name" value="ANKYRIN REPEAT-CONTAINING"/>
    <property type="match status" value="1"/>
</dbReference>
<dbReference type="SUPFAM" id="SSF48403">
    <property type="entry name" value="Ankyrin repeat"/>
    <property type="match status" value="2"/>
</dbReference>
<evidence type="ECO:0000256" key="1">
    <source>
        <dbReference type="ARBA" id="ARBA00022737"/>
    </source>
</evidence>
<dbReference type="PROSITE" id="PS50088">
    <property type="entry name" value="ANK_REPEAT"/>
    <property type="match status" value="5"/>
</dbReference>
<protein>
    <submittedName>
        <fullName evidence="5">Ankyrin</fullName>
    </submittedName>
</protein>
<dbReference type="Pfam" id="PF14420">
    <property type="entry name" value="Clr5"/>
    <property type="match status" value="1"/>
</dbReference>
<evidence type="ECO:0000256" key="3">
    <source>
        <dbReference type="PROSITE-ProRule" id="PRU00023"/>
    </source>
</evidence>
<keyword evidence="6" id="KW-1185">Reference proteome</keyword>
<dbReference type="InterPro" id="IPR020815">
    <property type="entry name" value="Ribosomal_bS6_CS"/>
</dbReference>
<feature type="domain" description="Clr5" evidence="4">
    <location>
        <begin position="10"/>
        <end position="55"/>
    </location>
</feature>
<accession>A0A2J6QJG5</accession>
<dbReference type="PANTHER" id="PTHR24123:SF33">
    <property type="entry name" value="PROTEIN HOS4"/>
    <property type="match status" value="1"/>
</dbReference>
<evidence type="ECO:0000313" key="5">
    <source>
        <dbReference type="EMBL" id="PMD26412.1"/>
    </source>
</evidence>
<dbReference type="GO" id="GO:0003735">
    <property type="term" value="F:structural constituent of ribosome"/>
    <property type="evidence" value="ECO:0007669"/>
    <property type="project" value="InterPro"/>
</dbReference>
<dbReference type="GO" id="GO:0006412">
    <property type="term" value="P:translation"/>
    <property type="evidence" value="ECO:0007669"/>
    <property type="project" value="InterPro"/>
</dbReference>
<dbReference type="InterPro" id="IPR051165">
    <property type="entry name" value="Multifunctional_ANK_Repeat"/>
</dbReference>
<evidence type="ECO:0000256" key="2">
    <source>
        <dbReference type="ARBA" id="ARBA00023043"/>
    </source>
</evidence>
<feature type="repeat" description="ANK" evidence="3">
    <location>
        <begin position="957"/>
        <end position="1001"/>
    </location>
</feature>